<dbReference type="PANTHER" id="PTHR11895:SF176">
    <property type="entry name" value="AMIDASE AMID-RELATED"/>
    <property type="match status" value="1"/>
</dbReference>
<gene>
    <name evidence="2" type="ORF">BgramDRAFT_4398</name>
</gene>
<dbReference type="InterPro" id="IPR036928">
    <property type="entry name" value="AS_sf"/>
</dbReference>
<organism evidence="2 3">
    <name type="scientific">Paraburkholderia graminis (strain ATCC 700544 / DSM 17151 / LMG 18924 / NCIMB 13744 / C4D1M)</name>
    <dbReference type="NCBI Taxonomy" id="396598"/>
    <lineage>
        <taxon>Bacteria</taxon>
        <taxon>Pseudomonadati</taxon>
        <taxon>Pseudomonadota</taxon>
        <taxon>Betaproteobacteria</taxon>
        <taxon>Burkholderiales</taxon>
        <taxon>Burkholderiaceae</taxon>
        <taxon>Paraburkholderia</taxon>
    </lineage>
</organism>
<dbReference type="RefSeq" id="WP_006050964.1">
    <property type="nucleotide sequence ID" value="NZ_ABLD01000015.1"/>
</dbReference>
<dbReference type="GO" id="GO:0004040">
    <property type="term" value="F:amidase activity"/>
    <property type="evidence" value="ECO:0007669"/>
    <property type="project" value="UniProtKB-EC"/>
</dbReference>
<dbReference type="EC" id="3.5.1.4" evidence="2"/>
<reference evidence="2 3" key="1">
    <citation type="submission" date="2008-03" db="EMBL/GenBank/DDBJ databases">
        <title>Sequencing of the draft genome and assembly of Burkholderia graminis C4D1M.</title>
        <authorList>
            <consortium name="US DOE Joint Genome Institute (JGI-PGF)"/>
            <person name="Copeland A."/>
            <person name="Lucas S."/>
            <person name="Lapidus A."/>
            <person name="Glavina del Rio T."/>
            <person name="Dalin E."/>
            <person name="Tice H."/>
            <person name="Bruce D."/>
            <person name="Goodwin L."/>
            <person name="Pitluck S."/>
            <person name="Larimer F."/>
            <person name="Land M.L."/>
            <person name="Hauser L."/>
            <person name="Tiedje J."/>
            <person name="Richardson P."/>
        </authorList>
    </citation>
    <scope>NUCLEOTIDE SEQUENCE [LARGE SCALE GENOMIC DNA]</scope>
    <source>
        <strain evidence="3">ATCC 700544 / DSM 17151 / LMG 18924 / NCIMB 13744 / C4D1M</strain>
    </source>
</reference>
<dbReference type="Pfam" id="PF01425">
    <property type="entry name" value="Amidase"/>
    <property type="match status" value="1"/>
</dbReference>
<name>B1G4X5_PARG4</name>
<dbReference type="InterPro" id="IPR000120">
    <property type="entry name" value="Amidase"/>
</dbReference>
<dbReference type="Proteomes" id="UP000005045">
    <property type="component" value="Unassembled WGS sequence"/>
</dbReference>
<dbReference type="PANTHER" id="PTHR11895">
    <property type="entry name" value="TRANSAMIDASE"/>
    <property type="match status" value="1"/>
</dbReference>
<dbReference type="AlphaFoldDB" id="B1G4X5"/>
<dbReference type="Gene3D" id="3.90.1300.10">
    <property type="entry name" value="Amidase signature (AS) domain"/>
    <property type="match status" value="1"/>
</dbReference>
<evidence type="ECO:0000259" key="1">
    <source>
        <dbReference type="Pfam" id="PF01425"/>
    </source>
</evidence>
<evidence type="ECO:0000313" key="3">
    <source>
        <dbReference type="Proteomes" id="UP000005045"/>
    </source>
</evidence>
<protein>
    <submittedName>
        <fullName evidence="2">Amidase</fullName>
        <ecNumber evidence="2">3.5.1.4</ecNumber>
    </submittedName>
</protein>
<proteinExistence type="predicted"/>
<sequence>MKHDFLDWTLTEAAQALRRRDVTPSQLVEASLERIAAHDPLLKSFITVFEQQALKVGAASGALLDAGHDLGPLHGIPVALKDNIAVAHTRTTAGSRVLADWHPAEDAAIVTKLRQAGAILIGKTNMHEFAWGGTSANPHYGFVRNPWDTSRFPAGSSGGSAVAVAARFCFGAIGTDTGGSIRLPSAVNGTVGIRPTYGRVSNRGIVPLAWSMDTAGPMTRTVEDCATLFGVIAGFDRADAGSAAQPCGDYLQTLADGIRHLRIGVIPSYFFHHLQPAVHGAVQQALDTLRELGAAVVDVPIDGIEDNISAQLTIEAAEPSAWHQRHLRERPQDYGDDVRTLLEVGELLLATHYIQAQRYRAVLRAAFIEAFHKVDVFICPTLPFTATRVGETRVVIEDGVEEDMLSAIMQFTGIASLTGLPALNVPCGFDDEGLPVGMQIIGRPFDEATLFRVGHAFQQATAFHRRAPELIESRAA</sequence>
<dbReference type="SUPFAM" id="SSF75304">
    <property type="entry name" value="Amidase signature (AS) enzymes"/>
    <property type="match status" value="1"/>
</dbReference>
<feature type="domain" description="Amidase" evidence="1">
    <location>
        <begin position="27"/>
        <end position="450"/>
    </location>
</feature>
<keyword evidence="2" id="KW-0378">Hydrolase</keyword>
<accession>B1G4X5</accession>
<dbReference type="InterPro" id="IPR023631">
    <property type="entry name" value="Amidase_dom"/>
</dbReference>
<dbReference type="EMBL" id="ABLD01000015">
    <property type="protein sequence ID" value="EDT08744.1"/>
    <property type="molecule type" value="Genomic_DNA"/>
</dbReference>
<comment type="caution">
    <text evidence="2">The sequence shown here is derived from an EMBL/GenBank/DDBJ whole genome shotgun (WGS) entry which is preliminary data.</text>
</comment>
<dbReference type="OrthoDB" id="112488at2"/>
<keyword evidence="3" id="KW-1185">Reference proteome</keyword>
<evidence type="ECO:0000313" key="2">
    <source>
        <dbReference type="EMBL" id="EDT08744.1"/>
    </source>
</evidence>